<dbReference type="PANTHER" id="PTHR38340">
    <property type="entry name" value="S-LAYER PROTEIN"/>
    <property type="match status" value="1"/>
</dbReference>
<organism evidence="10 11">
    <name type="scientific">Novosphingobium aureum</name>
    <dbReference type="NCBI Taxonomy" id="2792964"/>
    <lineage>
        <taxon>Bacteria</taxon>
        <taxon>Pseudomonadati</taxon>
        <taxon>Pseudomonadota</taxon>
        <taxon>Alphaproteobacteria</taxon>
        <taxon>Sphingomonadales</taxon>
        <taxon>Sphingomonadaceae</taxon>
        <taxon>Novosphingobium</taxon>
    </lineage>
</organism>
<sequence length="682" mass="71243">MTVYSVSSVAELDAALQKAASGDTIELASGDYSKLVINNKDFGDGITITSADASNPATIDAFKISGSNGITISNIDFTPAAGSGFSLLTYQSSDIHFDNITVTGPDGSAGYDIQPFIIRQSSDVTVSNSEFTHLKHGITLLNNTGVTIENNYFHDLRVDGVRGGGQEDLVVSNNYFTDFKPQDGDHPDGIQLWTNTQVGASSNVTITDNVVYAPEGQATQGIFLRDENGNMPYSDVTITGNVVIGGLGNGIAVSHVDGGSITGNTVLAYNGAKSWVRVQKSTDFDVSDNSAMRFLEADNAASVSFSNNTELDPIYDGGTEIIGSMSEYLDSILPSQVDRGDVTINGFIAPEADLIVDDLDSLDDATTISRPGGIVELIPDLVAELVDPVTVTGTSGRDRLTASEDSDSIVEGGAGNDILTGGGAFNSHLVGGTGDDTYYVNGTGVSVIEEADGGKDTVYTSVDYMLDDNIEVLRLAEAGLTVGGNDQDNRIIGSDGADTIYGLGGDDVIQGQDGDDIIYGGDGNDTLRGDGGDDILYGEAGDDIIYGGAGNDTIYGGAGDDRIEGGSGVDTLWGGEGRDMFIFRDGDLDGTSKSLMETIGDFDQSANEKISLSLMDANTTTAADDKFAFLGTGNFTGKAGELRYEVSNGNAIVTGDLDGDGNADFYLKLLGVTHLDQGDFYL</sequence>
<comment type="subcellular location">
    <subcellularLocation>
        <location evidence="2">Membrane</location>
    </subcellularLocation>
    <subcellularLocation>
        <location evidence="3">Secreted</location>
    </subcellularLocation>
</comment>
<dbReference type="GO" id="GO:0090729">
    <property type="term" value="F:toxin activity"/>
    <property type="evidence" value="ECO:0007669"/>
    <property type="project" value="UniProtKB-KW"/>
</dbReference>
<evidence type="ECO:0000256" key="7">
    <source>
        <dbReference type="ARBA" id="ARBA00023026"/>
    </source>
</evidence>
<dbReference type="RefSeq" id="WP_197167175.1">
    <property type="nucleotide sequence ID" value="NZ_JADZGI010000007.1"/>
</dbReference>
<dbReference type="InterPro" id="IPR039448">
    <property type="entry name" value="Beta_helix"/>
</dbReference>
<dbReference type="PANTHER" id="PTHR38340:SF1">
    <property type="entry name" value="S-LAYER PROTEIN"/>
    <property type="match status" value="1"/>
</dbReference>
<dbReference type="GO" id="GO:0016020">
    <property type="term" value="C:membrane"/>
    <property type="evidence" value="ECO:0007669"/>
    <property type="project" value="UniProtKB-SubCell"/>
</dbReference>
<evidence type="ECO:0000313" key="11">
    <source>
        <dbReference type="Proteomes" id="UP000617634"/>
    </source>
</evidence>
<dbReference type="SUPFAM" id="SSF51126">
    <property type="entry name" value="Pectin lyase-like"/>
    <property type="match status" value="1"/>
</dbReference>
<dbReference type="EMBL" id="JADZGI010000007">
    <property type="protein sequence ID" value="MBH0115040.1"/>
    <property type="molecule type" value="Genomic_DNA"/>
</dbReference>
<dbReference type="Pfam" id="PF00353">
    <property type="entry name" value="HemolysinCabind"/>
    <property type="match status" value="3"/>
</dbReference>
<dbReference type="AlphaFoldDB" id="A0A931HF86"/>
<keyword evidence="8" id="KW-0472">Membrane</keyword>
<evidence type="ECO:0000256" key="5">
    <source>
        <dbReference type="ARBA" id="ARBA00022656"/>
    </source>
</evidence>
<dbReference type="InterPro" id="IPR001343">
    <property type="entry name" value="Hemolysn_Ca-bd"/>
</dbReference>
<feature type="domain" description="Right handed beta helix" evidence="9">
    <location>
        <begin position="117"/>
        <end position="267"/>
    </location>
</feature>
<dbReference type="SUPFAM" id="SSF51120">
    <property type="entry name" value="beta-Roll"/>
    <property type="match status" value="2"/>
</dbReference>
<dbReference type="InterPro" id="IPR011049">
    <property type="entry name" value="Serralysin-like_metalloprot_C"/>
</dbReference>
<dbReference type="InterPro" id="IPR018511">
    <property type="entry name" value="Hemolysin-typ_Ca-bd_CS"/>
</dbReference>
<keyword evidence="5" id="KW-0800">Toxin</keyword>
<dbReference type="SMART" id="SM00710">
    <property type="entry name" value="PbH1"/>
    <property type="match status" value="8"/>
</dbReference>
<evidence type="ECO:0000259" key="9">
    <source>
        <dbReference type="Pfam" id="PF13229"/>
    </source>
</evidence>
<dbReference type="Gene3D" id="2.150.10.10">
    <property type="entry name" value="Serralysin-like metalloprotease, C-terminal"/>
    <property type="match status" value="2"/>
</dbReference>
<keyword evidence="7" id="KW-0843">Virulence</keyword>
<evidence type="ECO:0000256" key="8">
    <source>
        <dbReference type="ARBA" id="ARBA00023136"/>
    </source>
</evidence>
<reference evidence="10" key="1">
    <citation type="submission" date="2020-11" db="EMBL/GenBank/DDBJ databases">
        <title>Novosphingobium aureum sp. nov., a marine bacterium isolated from sediment of a salt flat.</title>
        <authorList>
            <person name="Yoo Y."/>
            <person name="Kim J.-J."/>
        </authorList>
    </citation>
    <scope>NUCLEOTIDE SEQUENCE</scope>
    <source>
        <strain evidence="10">YJ-S2-02</strain>
    </source>
</reference>
<keyword evidence="11" id="KW-1185">Reference proteome</keyword>
<name>A0A931HF86_9SPHN</name>
<evidence type="ECO:0000313" key="10">
    <source>
        <dbReference type="EMBL" id="MBH0115040.1"/>
    </source>
</evidence>
<accession>A0A931HF86</accession>
<gene>
    <name evidence="10" type="ORF">I5E68_19020</name>
</gene>
<dbReference type="PRINTS" id="PR01488">
    <property type="entry name" value="RTXTOXINA"/>
</dbReference>
<dbReference type="PROSITE" id="PS00330">
    <property type="entry name" value="HEMOLYSIN_CALCIUM"/>
    <property type="match status" value="3"/>
</dbReference>
<dbReference type="GO" id="GO:0005509">
    <property type="term" value="F:calcium ion binding"/>
    <property type="evidence" value="ECO:0007669"/>
    <property type="project" value="InterPro"/>
</dbReference>
<dbReference type="InterPro" id="IPR006626">
    <property type="entry name" value="PbH1"/>
</dbReference>
<evidence type="ECO:0000256" key="1">
    <source>
        <dbReference type="ARBA" id="ARBA00002822"/>
    </source>
</evidence>
<dbReference type="Pfam" id="PF13229">
    <property type="entry name" value="Beta_helix"/>
    <property type="match status" value="1"/>
</dbReference>
<proteinExistence type="predicted"/>
<dbReference type="GO" id="GO:0005576">
    <property type="term" value="C:extracellular region"/>
    <property type="evidence" value="ECO:0007669"/>
    <property type="project" value="UniProtKB-SubCell"/>
</dbReference>
<dbReference type="Gene3D" id="2.160.20.10">
    <property type="entry name" value="Single-stranded right-handed beta-helix, Pectin lyase-like"/>
    <property type="match status" value="1"/>
</dbReference>
<dbReference type="InterPro" id="IPR012334">
    <property type="entry name" value="Pectin_lyas_fold"/>
</dbReference>
<keyword evidence="4" id="KW-0964">Secreted</keyword>
<evidence type="ECO:0000256" key="6">
    <source>
        <dbReference type="ARBA" id="ARBA00022737"/>
    </source>
</evidence>
<comment type="function">
    <text evidence="1">Converts beta-D-mannuronic acid (M) to alpha-L-guluronic acid (G), producing a polymer with gel-forming capacity, required for the formation of the cyst coat.</text>
</comment>
<evidence type="ECO:0000256" key="3">
    <source>
        <dbReference type="ARBA" id="ARBA00004613"/>
    </source>
</evidence>
<evidence type="ECO:0000256" key="4">
    <source>
        <dbReference type="ARBA" id="ARBA00022525"/>
    </source>
</evidence>
<dbReference type="InterPro" id="IPR003995">
    <property type="entry name" value="RTX_toxin_determinant-A"/>
</dbReference>
<keyword evidence="6" id="KW-0677">Repeat</keyword>
<dbReference type="InterPro" id="IPR050557">
    <property type="entry name" value="RTX_toxin/Mannuronan_C5-epim"/>
</dbReference>
<dbReference type="PRINTS" id="PR00313">
    <property type="entry name" value="CABNDNGRPT"/>
</dbReference>
<dbReference type="Proteomes" id="UP000617634">
    <property type="component" value="Unassembled WGS sequence"/>
</dbReference>
<protein>
    <submittedName>
        <fullName evidence="10">Right-handed parallel beta-helix repeat-containing protein</fullName>
    </submittedName>
</protein>
<dbReference type="InterPro" id="IPR011050">
    <property type="entry name" value="Pectin_lyase_fold/virulence"/>
</dbReference>
<comment type="caution">
    <text evidence="10">The sequence shown here is derived from an EMBL/GenBank/DDBJ whole genome shotgun (WGS) entry which is preliminary data.</text>
</comment>
<evidence type="ECO:0000256" key="2">
    <source>
        <dbReference type="ARBA" id="ARBA00004370"/>
    </source>
</evidence>